<comment type="caution">
    <text evidence="1">The sequence shown here is derived from an EMBL/GenBank/DDBJ whole genome shotgun (WGS) entry which is preliminary data.</text>
</comment>
<reference evidence="1" key="1">
    <citation type="journal article" date="2015" name="Nature">
        <title>Complex archaea that bridge the gap between prokaryotes and eukaryotes.</title>
        <authorList>
            <person name="Spang A."/>
            <person name="Saw J.H."/>
            <person name="Jorgensen S.L."/>
            <person name="Zaremba-Niedzwiedzka K."/>
            <person name="Martijn J."/>
            <person name="Lind A.E."/>
            <person name="van Eijk R."/>
            <person name="Schleper C."/>
            <person name="Guy L."/>
            <person name="Ettema T.J."/>
        </authorList>
    </citation>
    <scope>NUCLEOTIDE SEQUENCE</scope>
</reference>
<gene>
    <name evidence="1" type="ORF">LCGC14_1207210</name>
</gene>
<organism evidence="1">
    <name type="scientific">marine sediment metagenome</name>
    <dbReference type="NCBI Taxonomy" id="412755"/>
    <lineage>
        <taxon>unclassified sequences</taxon>
        <taxon>metagenomes</taxon>
        <taxon>ecological metagenomes</taxon>
    </lineage>
</organism>
<dbReference type="AlphaFoldDB" id="A0A0F9PJT2"/>
<dbReference type="EMBL" id="LAZR01006250">
    <property type="protein sequence ID" value="KKM93557.1"/>
    <property type="molecule type" value="Genomic_DNA"/>
</dbReference>
<evidence type="ECO:0000313" key="1">
    <source>
        <dbReference type="EMBL" id="KKM93557.1"/>
    </source>
</evidence>
<name>A0A0F9PJT2_9ZZZZ</name>
<sequence length="112" mass="12636">MNEVRCVICEAYFPDSVMKTGPVGVLKCEPCHEQHPTAKSKAEVLAKGQNKAETLTEKRVKTLMYEILVEAGLPRHECEKCGMPFFRRGIEQKLCKECYKNTKEKKDAGGSK</sequence>
<proteinExistence type="predicted"/>
<protein>
    <submittedName>
        <fullName evidence="1">Uncharacterized protein</fullName>
    </submittedName>
</protein>
<accession>A0A0F9PJT2</accession>